<dbReference type="Proteomes" id="UP000217528">
    <property type="component" value="Unassembled WGS sequence"/>
</dbReference>
<organism evidence="2 3">
    <name type="scientific">Methanosphaera cuniculi</name>
    <dbReference type="NCBI Taxonomy" id="1077256"/>
    <lineage>
        <taxon>Archaea</taxon>
        <taxon>Methanobacteriati</taxon>
        <taxon>Methanobacteriota</taxon>
        <taxon>Methanomada group</taxon>
        <taxon>Methanobacteria</taxon>
        <taxon>Methanobacteriales</taxon>
        <taxon>Methanobacteriaceae</taxon>
        <taxon>Methanosphaera</taxon>
    </lineage>
</organism>
<dbReference type="InterPro" id="IPR014729">
    <property type="entry name" value="Rossmann-like_a/b/a_fold"/>
</dbReference>
<dbReference type="Pfam" id="PF05636">
    <property type="entry name" value="HIGH_NTase1"/>
    <property type="match status" value="1"/>
</dbReference>
<feature type="domain" description="Putative cytidyltransferase-related C-terminal region" evidence="1">
    <location>
        <begin position="146"/>
        <end position="345"/>
    </location>
</feature>
<keyword evidence="3" id="KW-1185">Reference proteome</keyword>
<gene>
    <name evidence="2" type="ORF">ASJ82_03895</name>
</gene>
<dbReference type="PANTHER" id="PTHR37825:SF1">
    <property type="entry name" value="TRNA(MET) CYTIDINE ACETATE LIGASE"/>
    <property type="match status" value="1"/>
</dbReference>
<dbReference type="SUPFAM" id="SSF52374">
    <property type="entry name" value="Nucleotidylyl transferase"/>
    <property type="match status" value="1"/>
</dbReference>
<evidence type="ECO:0000259" key="1">
    <source>
        <dbReference type="Pfam" id="PF16581"/>
    </source>
</evidence>
<proteinExistence type="predicted"/>
<dbReference type="Pfam" id="PF16581">
    <property type="entry name" value="HIGH_NTase1_ass"/>
    <property type="match status" value="1"/>
</dbReference>
<dbReference type="Gene3D" id="1.20.58.620">
    <property type="match status" value="1"/>
</dbReference>
<dbReference type="InterPro" id="IPR032266">
    <property type="entry name" value="HIGH_NTase1_ass"/>
</dbReference>
<dbReference type="PANTHER" id="PTHR37825">
    <property type="entry name" value="TRNA(MET) CYTIDINE ACETATE LIGASE"/>
    <property type="match status" value="1"/>
</dbReference>
<dbReference type="Gene3D" id="3.40.50.620">
    <property type="entry name" value="HUPs"/>
    <property type="match status" value="1"/>
</dbReference>
<dbReference type="AlphaFoldDB" id="A0A2A2HEB6"/>
<evidence type="ECO:0000313" key="3">
    <source>
        <dbReference type="Proteomes" id="UP000217528"/>
    </source>
</evidence>
<dbReference type="InterPro" id="IPR008513">
    <property type="entry name" value="tRNA(Met)_cyd_acetate_ligase"/>
</dbReference>
<comment type="caution">
    <text evidence="2">The sequence shown here is derived from an EMBL/GenBank/DDBJ whole genome shotgun (WGS) entry which is preliminary data.</text>
</comment>
<dbReference type="OrthoDB" id="68916at2157"/>
<dbReference type="SUPFAM" id="SSF81585">
    <property type="entry name" value="PsbU/PolX domain-like"/>
    <property type="match status" value="1"/>
</dbReference>
<protein>
    <recommendedName>
        <fullName evidence="1">Putative cytidyltransferase-related C-terminal region domain-containing protein</fullName>
    </recommendedName>
</protein>
<reference evidence="2 3" key="1">
    <citation type="journal article" date="2017" name="BMC Genomics">
        <title>Genomic analysis of methanogenic archaea reveals a shift towards energy conservation.</title>
        <authorList>
            <person name="Gilmore S.P."/>
            <person name="Henske J.K."/>
            <person name="Sexton J.A."/>
            <person name="Solomon K.V."/>
            <person name="Seppala S."/>
            <person name="Yoo J.I."/>
            <person name="Huyett L.M."/>
            <person name="Pressman A."/>
            <person name="Cogan J.Z."/>
            <person name="Kivenson V."/>
            <person name="Peng X."/>
            <person name="Tan Y."/>
            <person name="Valentine D.L."/>
            <person name="O'Malley M.A."/>
        </authorList>
    </citation>
    <scope>NUCLEOTIDE SEQUENCE [LARGE SCALE GENOMIC DNA]</scope>
    <source>
        <strain evidence="2 3">1R-7</strain>
    </source>
</reference>
<accession>A0A2A2HEB6</accession>
<dbReference type="RefSeq" id="WP_095608314.1">
    <property type="nucleotide sequence ID" value="NZ_LMVN01000008.1"/>
</dbReference>
<dbReference type="EMBL" id="LMVN01000008">
    <property type="protein sequence ID" value="PAV07779.1"/>
    <property type="molecule type" value="Genomic_DNA"/>
</dbReference>
<name>A0A2A2HEB6_9EURY</name>
<evidence type="ECO:0000313" key="2">
    <source>
        <dbReference type="EMBL" id="PAV07779.1"/>
    </source>
</evidence>
<sequence>MVVDEVFVEDIIKSDRKQFYGDLELPKQEYVNKKNIYPVIADFTEYSPLHNGHLFCMNEAKKLHPDALFVAVIPGLFERNGRGLPYILTRKKRAELAISLGADIVVEGPPMGVMGSGQYSLCLAKMFKALNADYIPRGYISCDPKFIIILNYINNGKAVAPKPYKIISMEDKKVLLEGKLHNDDYVIVSLSKSLTKVNFDYKNKFIFIPRLENVSGTKIREKVSQNSLDELSSMLPDETIAMLKSEIESGHAPLHDVRAEKLLLDNVNNISEESLYALTLMDCETADNILKNRPFNTIDDLLDSITRGFSKHRKQRILSVLEACIKKDEIHKYIHNYPQKIRILGYKNKDVLNKFKYNLKNNNLIGEIEKYANR</sequence>